<comment type="caution">
    <text evidence="2">The sequence shown here is derived from an EMBL/GenBank/DDBJ whole genome shotgun (WGS) entry which is preliminary data.</text>
</comment>
<evidence type="ECO:0000313" key="2">
    <source>
        <dbReference type="EMBL" id="KAG8388126.1"/>
    </source>
</evidence>
<name>A0AAV6Y5H9_9LAMI</name>
<gene>
    <name evidence="2" type="ORF">BUALT_Bualt02G0093500</name>
</gene>
<evidence type="ECO:0000256" key="1">
    <source>
        <dbReference type="SAM" id="SignalP"/>
    </source>
</evidence>
<dbReference type="Pfam" id="PF05753">
    <property type="entry name" value="TRAP_beta"/>
    <property type="match status" value="1"/>
</dbReference>
<dbReference type="AlphaFoldDB" id="A0AAV6Y5H9"/>
<protein>
    <recommendedName>
        <fullName evidence="4">Translocon-associated protein subunit beta</fullName>
    </recommendedName>
</protein>
<sequence>MANAFALTIISILSMFLICSSAFGESGNSPFIMAHKRVSHRKLNSDLERLSVSIDIYNRGSDTAYDLTLTDDTWASEIFDSIIGNTSNSWERLHPGSLVSHSFELESKVKTVYYGAPALITYRIPTKSKLQEAYSTPILPLKILSDPTAVNKIEIRLLPKYGSHVSVVLLIVFFAHALTTPSKPNAGNGNKKRH</sequence>
<keyword evidence="3" id="KW-1185">Reference proteome</keyword>
<dbReference type="GO" id="GO:0005783">
    <property type="term" value="C:endoplasmic reticulum"/>
    <property type="evidence" value="ECO:0007669"/>
    <property type="project" value="TreeGrafter"/>
</dbReference>
<keyword evidence="1" id="KW-0732">Signal</keyword>
<evidence type="ECO:0000313" key="3">
    <source>
        <dbReference type="Proteomes" id="UP000826271"/>
    </source>
</evidence>
<feature type="signal peptide" evidence="1">
    <location>
        <begin position="1"/>
        <end position="22"/>
    </location>
</feature>
<evidence type="ECO:0008006" key="4">
    <source>
        <dbReference type="Google" id="ProtNLM"/>
    </source>
</evidence>
<reference evidence="2" key="1">
    <citation type="submission" date="2019-10" db="EMBL/GenBank/DDBJ databases">
        <authorList>
            <person name="Zhang R."/>
            <person name="Pan Y."/>
            <person name="Wang J."/>
            <person name="Ma R."/>
            <person name="Yu S."/>
        </authorList>
    </citation>
    <scope>NUCLEOTIDE SEQUENCE</scope>
    <source>
        <strain evidence="2">LA-IB0</strain>
        <tissue evidence="2">Leaf</tissue>
    </source>
</reference>
<feature type="chain" id="PRO_5043843327" description="Translocon-associated protein subunit beta" evidence="1">
    <location>
        <begin position="23"/>
        <end position="194"/>
    </location>
</feature>
<dbReference type="Proteomes" id="UP000826271">
    <property type="component" value="Unassembled WGS sequence"/>
</dbReference>
<dbReference type="PANTHER" id="PTHR12861:SF3">
    <property type="entry name" value="TRANSLOCON-ASSOCIATED PROTEIN SUBUNIT BETA"/>
    <property type="match status" value="1"/>
</dbReference>
<proteinExistence type="predicted"/>
<organism evidence="2 3">
    <name type="scientific">Buddleja alternifolia</name>
    <dbReference type="NCBI Taxonomy" id="168488"/>
    <lineage>
        <taxon>Eukaryota</taxon>
        <taxon>Viridiplantae</taxon>
        <taxon>Streptophyta</taxon>
        <taxon>Embryophyta</taxon>
        <taxon>Tracheophyta</taxon>
        <taxon>Spermatophyta</taxon>
        <taxon>Magnoliopsida</taxon>
        <taxon>eudicotyledons</taxon>
        <taxon>Gunneridae</taxon>
        <taxon>Pentapetalae</taxon>
        <taxon>asterids</taxon>
        <taxon>lamiids</taxon>
        <taxon>Lamiales</taxon>
        <taxon>Scrophulariaceae</taxon>
        <taxon>Buddlejeae</taxon>
        <taxon>Buddleja</taxon>
    </lineage>
</organism>
<accession>A0AAV6Y5H9</accession>
<dbReference type="EMBL" id="WHWC01000002">
    <property type="protein sequence ID" value="KAG8388126.1"/>
    <property type="molecule type" value="Genomic_DNA"/>
</dbReference>
<dbReference type="PANTHER" id="PTHR12861">
    <property type="entry name" value="TRANSLOCON-ASSOCIATED PROTEIN, BETA SUBUNIT PRECURSOR TRAP-BETA SIGNAL SEQUENCE RECEPTOR BETA SUBUNIT"/>
    <property type="match status" value="1"/>
</dbReference>